<dbReference type="EMBL" id="JANPWB010000010">
    <property type="protein sequence ID" value="KAJ1138144.1"/>
    <property type="molecule type" value="Genomic_DNA"/>
</dbReference>
<organism evidence="2 3">
    <name type="scientific">Pleurodeles waltl</name>
    <name type="common">Iberian ribbed newt</name>
    <dbReference type="NCBI Taxonomy" id="8319"/>
    <lineage>
        <taxon>Eukaryota</taxon>
        <taxon>Metazoa</taxon>
        <taxon>Chordata</taxon>
        <taxon>Craniata</taxon>
        <taxon>Vertebrata</taxon>
        <taxon>Euteleostomi</taxon>
        <taxon>Amphibia</taxon>
        <taxon>Batrachia</taxon>
        <taxon>Caudata</taxon>
        <taxon>Salamandroidea</taxon>
        <taxon>Salamandridae</taxon>
        <taxon>Pleurodelinae</taxon>
        <taxon>Pleurodeles</taxon>
    </lineage>
</organism>
<feature type="region of interest" description="Disordered" evidence="1">
    <location>
        <begin position="90"/>
        <end position="121"/>
    </location>
</feature>
<dbReference type="AlphaFoldDB" id="A0AAV7QEU1"/>
<evidence type="ECO:0000313" key="3">
    <source>
        <dbReference type="Proteomes" id="UP001066276"/>
    </source>
</evidence>
<keyword evidence="3" id="KW-1185">Reference proteome</keyword>
<proteinExistence type="predicted"/>
<sequence length="183" mass="19838">MASENQYHVKRLRLEIEALSHTDEWHRQRERRHLPEHKGNAEVPANSQEKYPLYTRTTKERGRRGAETTLGTAQLPAWIAAWIGSGDPCATAPGTKTPPRTLRGGGRIPTLGQSAHGVGAPGLGRAEWDRCGRGGGLRSFHPMNQTPQGGEDCGRCRARPCGDTTGPPRSETYLGAHTALCGA</sequence>
<gene>
    <name evidence="2" type="ORF">NDU88_004535</name>
</gene>
<reference evidence="2" key="1">
    <citation type="journal article" date="2022" name="bioRxiv">
        <title>Sequencing and chromosome-scale assembly of the giantPleurodeles waltlgenome.</title>
        <authorList>
            <person name="Brown T."/>
            <person name="Elewa A."/>
            <person name="Iarovenko S."/>
            <person name="Subramanian E."/>
            <person name="Araus A.J."/>
            <person name="Petzold A."/>
            <person name="Susuki M."/>
            <person name="Suzuki K.-i.T."/>
            <person name="Hayashi T."/>
            <person name="Toyoda A."/>
            <person name="Oliveira C."/>
            <person name="Osipova E."/>
            <person name="Leigh N.D."/>
            <person name="Simon A."/>
            <person name="Yun M.H."/>
        </authorList>
    </citation>
    <scope>NUCLEOTIDE SEQUENCE</scope>
    <source>
        <strain evidence="2">20211129_DDA</strain>
        <tissue evidence="2">Liver</tissue>
    </source>
</reference>
<evidence type="ECO:0000256" key="1">
    <source>
        <dbReference type="SAM" id="MobiDB-lite"/>
    </source>
</evidence>
<protein>
    <submittedName>
        <fullName evidence="2">Uncharacterized protein</fullName>
    </submittedName>
</protein>
<dbReference type="Proteomes" id="UP001066276">
    <property type="component" value="Chromosome 6"/>
</dbReference>
<comment type="caution">
    <text evidence="2">The sequence shown here is derived from an EMBL/GenBank/DDBJ whole genome shotgun (WGS) entry which is preliminary data.</text>
</comment>
<name>A0AAV7QEU1_PLEWA</name>
<evidence type="ECO:0000313" key="2">
    <source>
        <dbReference type="EMBL" id="KAJ1138144.1"/>
    </source>
</evidence>
<accession>A0AAV7QEU1</accession>